<dbReference type="HOGENOM" id="CLU_2447175_0_0_1"/>
<evidence type="ECO:0000256" key="1">
    <source>
        <dbReference type="SAM" id="MobiDB-lite"/>
    </source>
</evidence>
<protein>
    <recommendedName>
        <fullName evidence="4">SANT domain-containing protein</fullName>
    </recommendedName>
</protein>
<feature type="compositionally biased region" description="Basic residues" evidence="1">
    <location>
        <begin position="1"/>
        <end position="21"/>
    </location>
</feature>
<evidence type="ECO:0008006" key="4">
    <source>
        <dbReference type="Google" id="ProtNLM"/>
    </source>
</evidence>
<reference evidence="2" key="2">
    <citation type="submission" date="2018-05" db="EMBL/GenBank/DDBJ databases">
        <title>OmerRS3 (Oryza meridionalis Reference Sequence Version 3).</title>
        <authorList>
            <person name="Zhang J."/>
            <person name="Kudrna D."/>
            <person name="Lee S."/>
            <person name="Talag J."/>
            <person name="Welchert J."/>
            <person name="Wing R.A."/>
        </authorList>
    </citation>
    <scope>NUCLEOTIDE SEQUENCE [LARGE SCALE GENOMIC DNA]</scope>
    <source>
        <strain evidence="2">cv. OR44</strain>
    </source>
</reference>
<dbReference type="AlphaFoldDB" id="A0A0E0EQA2"/>
<evidence type="ECO:0000313" key="2">
    <source>
        <dbReference type="EnsemblPlants" id="OMERI09G02960.1"/>
    </source>
</evidence>
<dbReference type="InterPro" id="IPR009057">
    <property type="entry name" value="Homeodomain-like_sf"/>
</dbReference>
<dbReference type="EnsemblPlants" id="OMERI09G02960.1">
    <property type="protein sequence ID" value="OMERI09G02960.1"/>
    <property type="gene ID" value="OMERI09G02960"/>
</dbReference>
<reference evidence="2" key="1">
    <citation type="submission" date="2015-04" db="UniProtKB">
        <authorList>
            <consortium name="EnsemblPlants"/>
        </authorList>
    </citation>
    <scope>IDENTIFICATION</scope>
</reference>
<organism evidence="2">
    <name type="scientific">Oryza meridionalis</name>
    <dbReference type="NCBI Taxonomy" id="40149"/>
    <lineage>
        <taxon>Eukaryota</taxon>
        <taxon>Viridiplantae</taxon>
        <taxon>Streptophyta</taxon>
        <taxon>Embryophyta</taxon>
        <taxon>Tracheophyta</taxon>
        <taxon>Spermatophyta</taxon>
        <taxon>Magnoliopsida</taxon>
        <taxon>Liliopsida</taxon>
        <taxon>Poales</taxon>
        <taxon>Poaceae</taxon>
        <taxon>BOP clade</taxon>
        <taxon>Oryzoideae</taxon>
        <taxon>Oryzeae</taxon>
        <taxon>Oryzinae</taxon>
        <taxon>Oryza</taxon>
    </lineage>
</organism>
<feature type="region of interest" description="Disordered" evidence="1">
    <location>
        <begin position="1"/>
        <end position="26"/>
    </location>
</feature>
<proteinExistence type="predicted"/>
<keyword evidence="3" id="KW-1185">Reference proteome</keyword>
<dbReference type="Gramene" id="OMERI09G02960.1">
    <property type="protein sequence ID" value="OMERI09G02960.1"/>
    <property type="gene ID" value="OMERI09G02960"/>
</dbReference>
<accession>A0A0E0EQA2</accession>
<name>A0A0E0EQA2_9ORYZ</name>
<dbReference type="SUPFAM" id="SSF46689">
    <property type="entry name" value="Homeodomain-like"/>
    <property type="match status" value="1"/>
</dbReference>
<dbReference type="Proteomes" id="UP000008021">
    <property type="component" value="Chromosome 9"/>
</dbReference>
<dbReference type="eggNOG" id="ENOG502R632">
    <property type="taxonomic scope" value="Eukaryota"/>
</dbReference>
<sequence length="105" mass="12376">MGKHRLPPLRRKKNSQQKRRMPPLYTAAARPPQECWSIRKRVNFRIALGRFGQDWPRVAQFISTKSTGQICVYAEEYFLKRHTHSPVKKKRMGSVSTLKQLQLKN</sequence>
<evidence type="ECO:0000313" key="3">
    <source>
        <dbReference type="Proteomes" id="UP000008021"/>
    </source>
</evidence>